<feature type="compositionally biased region" description="Basic and acidic residues" evidence="1">
    <location>
        <begin position="362"/>
        <end position="375"/>
    </location>
</feature>
<evidence type="ECO:0000256" key="1">
    <source>
        <dbReference type="SAM" id="MobiDB-lite"/>
    </source>
</evidence>
<protein>
    <submittedName>
        <fullName evidence="3">Unnamed protein product</fullName>
    </submittedName>
</protein>
<proteinExistence type="predicted"/>
<feature type="compositionally biased region" description="Low complexity" evidence="1">
    <location>
        <begin position="163"/>
        <end position="181"/>
    </location>
</feature>
<dbReference type="SUPFAM" id="SSF48464">
    <property type="entry name" value="ENTH/VHS domain"/>
    <property type="match status" value="1"/>
</dbReference>
<dbReference type="Gene3D" id="1.25.40.90">
    <property type="match status" value="1"/>
</dbReference>
<feature type="compositionally biased region" description="Acidic residues" evidence="1">
    <location>
        <begin position="336"/>
        <end position="358"/>
    </location>
</feature>
<reference evidence="3" key="1">
    <citation type="submission" date="2023-04" db="EMBL/GenBank/DDBJ databases">
        <title>Candida boidinii NBRC 10035.</title>
        <authorList>
            <person name="Ichikawa N."/>
            <person name="Sato H."/>
            <person name="Tonouchi N."/>
        </authorList>
    </citation>
    <scope>NUCLEOTIDE SEQUENCE</scope>
    <source>
        <strain evidence="3">NBRC 10035</strain>
    </source>
</reference>
<feature type="region of interest" description="Disordered" evidence="1">
    <location>
        <begin position="305"/>
        <end position="449"/>
    </location>
</feature>
<comment type="caution">
    <text evidence="3">The sequence shown here is derived from an EMBL/GenBank/DDBJ whole genome shotgun (WGS) entry which is preliminary data.</text>
</comment>
<dbReference type="SMART" id="SM00582">
    <property type="entry name" value="RPR"/>
    <property type="match status" value="1"/>
</dbReference>
<feature type="domain" description="CID" evidence="2">
    <location>
        <begin position="1"/>
        <end position="136"/>
    </location>
</feature>
<feature type="compositionally biased region" description="Acidic residues" evidence="1">
    <location>
        <begin position="429"/>
        <end position="440"/>
    </location>
</feature>
<feature type="compositionally biased region" description="Acidic residues" evidence="1">
    <location>
        <begin position="313"/>
        <end position="328"/>
    </location>
</feature>
<dbReference type="InterPro" id="IPR006569">
    <property type="entry name" value="CID_dom"/>
</dbReference>
<feature type="region of interest" description="Disordered" evidence="1">
    <location>
        <begin position="151"/>
        <end position="182"/>
    </location>
</feature>
<dbReference type="PANTHER" id="PTHR12460">
    <property type="entry name" value="CYCLIN-DEPENDENT KINASE INHIBITOR-RELATED PROTEIN"/>
    <property type="match status" value="1"/>
</dbReference>
<name>A0A9W6WHV6_CANBO</name>
<accession>A0A9W6WHV6</accession>
<dbReference type="PROSITE" id="PS51391">
    <property type="entry name" value="CID"/>
    <property type="match status" value="1"/>
</dbReference>
<dbReference type="GO" id="GO:0031124">
    <property type="term" value="P:mRNA 3'-end processing"/>
    <property type="evidence" value="ECO:0007669"/>
    <property type="project" value="TreeGrafter"/>
</dbReference>
<gene>
    <name evidence="3" type="ORF">Cboi02_000348300</name>
</gene>
<dbReference type="Proteomes" id="UP001165120">
    <property type="component" value="Unassembled WGS sequence"/>
</dbReference>
<dbReference type="AlphaFoldDB" id="A0A9W6WHV6"/>
<evidence type="ECO:0000259" key="2">
    <source>
        <dbReference type="PROSITE" id="PS51391"/>
    </source>
</evidence>
<organism evidence="3 4">
    <name type="scientific">Candida boidinii</name>
    <name type="common">Yeast</name>
    <dbReference type="NCBI Taxonomy" id="5477"/>
    <lineage>
        <taxon>Eukaryota</taxon>
        <taxon>Fungi</taxon>
        <taxon>Dikarya</taxon>
        <taxon>Ascomycota</taxon>
        <taxon>Saccharomycotina</taxon>
        <taxon>Pichiomycetes</taxon>
        <taxon>Pichiales</taxon>
        <taxon>Pichiaceae</taxon>
        <taxon>Ogataea</taxon>
        <taxon>Ogataea/Candida clade</taxon>
    </lineage>
</organism>
<evidence type="ECO:0000313" key="3">
    <source>
        <dbReference type="EMBL" id="GME72128.1"/>
    </source>
</evidence>
<keyword evidence="4" id="KW-1185">Reference proteome</keyword>
<dbReference type="Pfam" id="PF04818">
    <property type="entry name" value="CID"/>
    <property type="match status" value="1"/>
</dbReference>
<dbReference type="EMBL" id="BSXN01001209">
    <property type="protein sequence ID" value="GME72128.1"/>
    <property type="molecule type" value="Genomic_DNA"/>
</dbReference>
<dbReference type="GO" id="GO:0000993">
    <property type="term" value="F:RNA polymerase II complex binding"/>
    <property type="evidence" value="ECO:0007669"/>
    <property type="project" value="TreeGrafter"/>
</dbReference>
<sequence>MSFSPEKASEKLNKLTPTQASIVSTSQWFLFHYRNARPLIDIWNSKIVNPRTRSSEKLTLLYLCNELLQQSRRDKKYFEFLSYFSETLTNSFKIINKDLSSSDKEKILKIIKVWKDRVLYSERILNKFYENLGTNSQAEIDIEKNKAIDKDNKLPIAKKQNTNNNNNNSNNSNSGNAGNSALDTDRDIAPELIIISSIFNQITNESAKISNNYTRFNKKYNDLLKSDHLPSPHKLLKELDSLNNDSVRINQSIRETINNRNNSIIEIEKIMKRQKEWLEFENTRLVKLSEMKEDINKRKQEMEKLIGESGGGDGEEAGNEEEEEEDENISYKRDAMDEEDEKVNDVDVDEEEDEDEELPTYSHEEESKANENKKEEEEEVSPVIDDISSNEDTEEERGTKRAKPNPIDEEDNYVPNANEAQPDNKDEKQEDEDEEEEDEEKVQVDSETIDHNAALAALLTKLG</sequence>
<dbReference type="PANTHER" id="PTHR12460:SF0">
    <property type="entry name" value="CID DOMAIN-CONTAINING PROTEIN-RELATED"/>
    <property type="match status" value="1"/>
</dbReference>
<evidence type="ECO:0000313" key="4">
    <source>
        <dbReference type="Proteomes" id="UP001165120"/>
    </source>
</evidence>
<dbReference type="InterPro" id="IPR008942">
    <property type="entry name" value="ENTH_VHS"/>
</dbReference>